<dbReference type="GO" id="GO:0008412">
    <property type="term" value="F:4-hydroxybenzoate polyprenyltransferase activity"/>
    <property type="evidence" value="ECO:0007669"/>
    <property type="project" value="UniProtKB-EC"/>
</dbReference>
<keyword evidence="9" id="KW-0496">Mitochondrion</keyword>
<evidence type="ECO:0000256" key="5">
    <source>
        <dbReference type="ARBA" id="ARBA00022679"/>
    </source>
</evidence>
<dbReference type="FunFam" id="1.10.357.140:FF:000008">
    <property type="entry name" value="4-hydroxybenzoate octaprenyltransferase"/>
    <property type="match status" value="1"/>
</dbReference>
<comment type="caution">
    <text evidence="10">The sequence shown here is derived from an EMBL/GenBank/DDBJ whole genome shotgun (WGS) entry which is preliminary data.</text>
</comment>
<dbReference type="EC" id="2.5.1.39" evidence="9"/>
<dbReference type="OrthoDB" id="18170at2759"/>
<evidence type="ECO:0000256" key="8">
    <source>
        <dbReference type="ARBA" id="ARBA00023136"/>
    </source>
</evidence>
<dbReference type="Gene3D" id="1.10.357.140">
    <property type="entry name" value="UbiA prenyltransferase"/>
    <property type="match status" value="1"/>
</dbReference>
<evidence type="ECO:0000256" key="2">
    <source>
        <dbReference type="ARBA" id="ARBA00004141"/>
    </source>
</evidence>
<dbReference type="GO" id="GO:0006744">
    <property type="term" value="P:ubiquinone biosynthetic process"/>
    <property type="evidence" value="ECO:0007669"/>
    <property type="project" value="UniProtKB-UniRule"/>
</dbReference>
<dbReference type="Pfam" id="PF01040">
    <property type="entry name" value="UbiA"/>
    <property type="match status" value="1"/>
</dbReference>
<comment type="cofactor">
    <cofactor evidence="1 9">
        <name>Mg(2+)</name>
        <dbReference type="ChEBI" id="CHEBI:18420"/>
    </cofactor>
</comment>
<comment type="function">
    <text evidence="9">Catalyzes the prenylation of para-hydroxybenzoate (PHB) with an all-trans polyprenyl group. Mediates the second step in the final reaction sequence of coenzyme Q (CoQ) biosynthesis, which is the condensation of the polyisoprenoid side chain with PHB, generating the first membrane-bound Q intermediate.</text>
</comment>
<dbReference type="AlphaFoldDB" id="A0A061J7U6"/>
<feature type="transmembrane region" description="Helical" evidence="9">
    <location>
        <begin position="319"/>
        <end position="343"/>
    </location>
</feature>
<organism evidence="10 11">
    <name type="scientific">Trypanosoma rangeli SC58</name>
    <dbReference type="NCBI Taxonomy" id="429131"/>
    <lineage>
        <taxon>Eukaryota</taxon>
        <taxon>Discoba</taxon>
        <taxon>Euglenozoa</taxon>
        <taxon>Kinetoplastea</taxon>
        <taxon>Metakinetoplastina</taxon>
        <taxon>Trypanosomatida</taxon>
        <taxon>Trypanosomatidae</taxon>
        <taxon>Trypanosoma</taxon>
        <taxon>Herpetosoma</taxon>
    </lineage>
</organism>
<dbReference type="InterPro" id="IPR030470">
    <property type="entry name" value="UbiA_prenylTrfase_CS"/>
</dbReference>
<keyword evidence="8 9" id="KW-0472">Membrane</keyword>
<proteinExistence type="inferred from homology"/>
<feature type="transmembrane region" description="Helical" evidence="9">
    <location>
        <begin position="247"/>
        <end position="268"/>
    </location>
</feature>
<feature type="transmembrane region" description="Helical" evidence="9">
    <location>
        <begin position="171"/>
        <end position="192"/>
    </location>
</feature>
<dbReference type="PANTHER" id="PTHR11048:SF28">
    <property type="entry name" value="4-HYDROXYBENZOATE POLYPRENYLTRANSFERASE, MITOCHONDRIAL"/>
    <property type="match status" value="1"/>
</dbReference>
<feature type="transmembrane region" description="Helical" evidence="9">
    <location>
        <begin position="198"/>
        <end position="215"/>
    </location>
</feature>
<evidence type="ECO:0000256" key="9">
    <source>
        <dbReference type="HAMAP-Rule" id="MF_03189"/>
    </source>
</evidence>
<comment type="pathway">
    <text evidence="9">Cofactor biosynthesis; ubiquinone biosynthesis.</text>
</comment>
<dbReference type="EMBL" id="AUPL01001300">
    <property type="protein sequence ID" value="ESL10959.1"/>
    <property type="molecule type" value="Genomic_DNA"/>
</dbReference>
<dbReference type="InterPro" id="IPR039653">
    <property type="entry name" value="Prenyltransferase"/>
</dbReference>
<accession>A0A061J7U6</accession>
<evidence type="ECO:0000256" key="6">
    <source>
        <dbReference type="ARBA" id="ARBA00022692"/>
    </source>
</evidence>
<protein>
    <recommendedName>
        <fullName evidence="9">4-hydroxybenzoate polyprenyltransferase, mitochondrial</fullName>
        <shortName evidence="9">4-HB polyprenyltransferase</shortName>
        <ecNumber evidence="9">2.5.1.39</ecNumber>
    </recommendedName>
    <alternativeName>
        <fullName evidence="9">Para-hydroxybenzoate--polyprenyltransferase</fullName>
        <shortName evidence="9">PHB:PPT</shortName>
        <shortName evidence="9">PHB:polyprenyltransferase</shortName>
    </alternativeName>
</protein>
<dbReference type="InterPro" id="IPR000537">
    <property type="entry name" value="UbiA_prenyltransferase"/>
</dbReference>
<keyword evidence="11" id="KW-1185">Reference proteome</keyword>
<feature type="transmembrane region" description="Helical" evidence="9">
    <location>
        <begin position="355"/>
        <end position="373"/>
    </location>
</feature>
<evidence type="ECO:0000256" key="1">
    <source>
        <dbReference type="ARBA" id="ARBA00001946"/>
    </source>
</evidence>
<dbReference type="Gene3D" id="1.20.120.1780">
    <property type="entry name" value="UbiA prenyltransferase"/>
    <property type="match status" value="1"/>
</dbReference>
<gene>
    <name evidence="10" type="ORF">TRSC58_01300</name>
</gene>
<dbReference type="GO" id="GO:0005743">
    <property type="term" value="C:mitochondrial inner membrane"/>
    <property type="evidence" value="ECO:0007669"/>
    <property type="project" value="UniProtKB-SubCell"/>
</dbReference>
<evidence type="ECO:0000256" key="4">
    <source>
        <dbReference type="ARBA" id="ARBA00005985"/>
    </source>
</evidence>
<comment type="similarity">
    <text evidence="4 9">Belongs to the UbiA prenyltransferase family.</text>
</comment>
<comment type="pathway">
    <text evidence="3">Secondary metabolite biosynthesis.</text>
</comment>
<dbReference type="InterPro" id="IPR006370">
    <property type="entry name" value="HB_polyprenyltransferase-like"/>
</dbReference>
<evidence type="ECO:0000313" key="10">
    <source>
        <dbReference type="EMBL" id="ESL10959.1"/>
    </source>
</evidence>
<feature type="transmembrane region" description="Helical" evidence="9">
    <location>
        <begin position="294"/>
        <end position="313"/>
    </location>
</feature>
<dbReference type="PANTHER" id="PTHR11048">
    <property type="entry name" value="PRENYLTRANSFERASES"/>
    <property type="match status" value="1"/>
</dbReference>
<dbReference type="InterPro" id="IPR044878">
    <property type="entry name" value="UbiA_sf"/>
</dbReference>
<dbReference type="GO" id="GO:0008299">
    <property type="term" value="P:isoprenoid biosynthetic process"/>
    <property type="evidence" value="ECO:0007669"/>
    <property type="project" value="UniProtKB-UniRule"/>
</dbReference>
<keyword evidence="9" id="KW-0999">Mitochondrion inner membrane</keyword>
<feature type="transmembrane region" description="Helical" evidence="9">
    <location>
        <begin position="224"/>
        <end position="241"/>
    </location>
</feature>
<sequence length="490" mass="54736">MLRRAFLFRKITRSWTSGCIASASAHFPDAVRVDPAAQRNATCSAKEQRQWSLDDASSGSRCKVPKHIEWATRKVKLWCQLIRADKPTGTFLLLLPCYWGSSLAVTQAIVWEGADPVVLCAPFVPVHLAVFFAAGAFLMRSAGCIVNDMWDRKFDRMVERTKTRPLASGELSMTEASGVLVATLGLALTIAMNLSPTALLTALSITPLVVIYPFMKRVTYMPQLFLGLCFNWGIFVGYAAVLNRVDLAVTLPIYCASVVWTILYDTIYAYQDIKDDKKCGVKSSAILIGDRKHILMIMVFHVGLGILVSGLMVSQSLPFYVAVLLCVWYLQGIVDDVNIYDAWSCATGFRRNVRFAFYVLLSMFLGNVFWALASEHQPAKDADNSAVSENSVLMKFLLLNQNAAAPTYGIQDVRWVDRFAHPAYVASQGAPRDSTQDPLVIPAWMRREYLGENVGSVMRLLGVEEGVVESWQEWWYAQLDHYNMFSKVAI</sequence>
<dbReference type="FunFam" id="1.20.120.1780:FF:000001">
    <property type="entry name" value="4-hydroxybenzoate octaprenyltransferase"/>
    <property type="match status" value="1"/>
</dbReference>
<comment type="subcellular location">
    <subcellularLocation>
        <location evidence="2">Membrane</location>
        <topology evidence="2">Multi-pass membrane protein</topology>
    </subcellularLocation>
    <subcellularLocation>
        <location evidence="9">Mitochondrion inner membrane</location>
        <topology evidence="9">Multi-pass membrane protein</topology>
        <orientation evidence="9">Matrix side</orientation>
    </subcellularLocation>
</comment>
<dbReference type="VEuPathDB" id="TriTrypDB:TRSC58_01300"/>
<reference evidence="10 11" key="1">
    <citation type="submission" date="2013-07" db="EMBL/GenBank/DDBJ databases">
        <authorList>
            <person name="Stoco P.H."/>
            <person name="Wagner G."/>
            <person name="Gerber A."/>
            <person name="Zaha A."/>
            <person name="Thompson C."/>
            <person name="Bartholomeu D.C."/>
            <person name="Luckemeyer D.D."/>
            <person name="Bahia D."/>
            <person name="Loreto E."/>
            <person name="Prestes E.B."/>
            <person name="Lima F.M."/>
            <person name="Rodrigues-Luiz G."/>
            <person name="Vallejo G.A."/>
            <person name="Filho J.F."/>
            <person name="Monteiro K.M."/>
            <person name="Tyler K.M."/>
            <person name="de Almeida L.G."/>
            <person name="Ortiz M.F."/>
            <person name="Siervo M.A."/>
            <person name="de Moraes M.H."/>
            <person name="Cunha O.L."/>
            <person name="Mendonca-Neto R."/>
            <person name="Silva R."/>
            <person name="Teixeira S.M."/>
            <person name="Murta S.M."/>
            <person name="Sincero T.C."/>
            <person name="Mendes T.A."/>
            <person name="Urmenyi T.P."/>
            <person name="Silva V.G."/>
            <person name="da Rocha W.D."/>
            <person name="Andersson B."/>
            <person name="Romanha A.J."/>
            <person name="Steindel M."/>
            <person name="de Vasconcelos A.T."/>
            <person name="Grisard E.C."/>
        </authorList>
    </citation>
    <scope>NUCLEOTIDE SEQUENCE [LARGE SCALE GENOMIC DNA]</scope>
    <source>
        <strain evidence="10 11">SC58</strain>
    </source>
</reference>
<evidence type="ECO:0000256" key="3">
    <source>
        <dbReference type="ARBA" id="ARBA00005179"/>
    </source>
</evidence>
<keyword evidence="9" id="KW-0831">Ubiquinone biosynthesis</keyword>
<evidence type="ECO:0000256" key="7">
    <source>
        <dbReference type="ARBA" id="ARBA00022989"/>
    </source>
</evidence>
<dbReference type="Proteomes" id="UP000031737">
    <property type="component" value="Unassembled WGS sequence"/>
</dbReference>
<name>A0A061J7U6_TRYRA</name>
<dbReference type="UniPathway" id="UPA00232"/>
<evidence type="ECO:0000313" key="11">
    <source>
        <dbReference type="Proteomes" id="UP000031737"/>
    </source>
</evidence>
<keyword evidence="9" id="KW-0414">Isoprene biosynthesis</keyword>
<keyword evidence="6 9" id="KW-0812">Transmembrane</keyword>
<dbReference type="HAMAP" id="MF_01635">
    <property type="entry name" value="UbiA"/>
    <property type="match status" value="1"/>
</dbReference>
<keyword evidence="5 9" id="KW-0808">Transferase</keyword>
<comment type="catalytic activity">
    <reaction evidence="9">
        <text>an all-trans-polyprenyl diphosphate + 4-hydroxybenzoate = a 4-hydroxy-3-(all-trans-polyprenyl)benzoate + diphosphate</text>
        <dbReference type="Rhea" id="RHEA:44504"/>
        <dbReference type="Rhea" id="RHEA-COMP:9514"/>
        <dbReference type="Rhea" id="RHEA-COMP:9564"/>
        <dbReference type="ChEBI" id="CHEBI:17879"/>
        <dbReference type="ChEBI" id="CHEBI:33019"/>
        <dbReference type="ChEBI" id="CHEBI:58914"/>
        <dbReference type="ChEBI" id="CHEBI:78396"/>
        <dbReference type="EC" id="2.5.1.39"/>
    </reaction>
</comment>
<dbReference type="CDD" id="cd13959">
    <property type="entry name" value="PT_UbiA_COQ2"/>
    <property type="match status" value="1"/>
</dbReference>
<keyword evidence="7 9" id="KW-1133">Transmembrane helix</keyword>
<dbReference type="PROSITE" id="PS00943">
    <property type="entry name" value="UBIA"/>
    <property type="match status" value="1"/>
</dbReference>
<feature type="transmembrane region" description="Helical" evidence="9">
    <location>
        <begin position="91"/>
        <end position="111"/>
    </location>
</feature>
<feature type="transmembrane region" description="Helical" evidence="9">
    <location>
        <begin position="123"/>
        <end position="150"/>
    </location>
</feature>